<sequence length="176" mass="19823">MSSVQSIASTQAKSNICNDLGYKASDILQANCIIWVEGPSDRIYLNFWLSSKAPDLVEGIHYSIMFYGGKSFSHLSGVDNDVSDRVEDFISIRALNRYSVIVFDSDKASSQSRLSSTKQRLKQEFDNGPGYTWVTAGREIENYLDAEALEMSIQEVHPSAAKIHDKGRWQNLLKYE</sequence>
<dbReference type="AlphaFoldDB" id="A0A443Z5L1"/>
<dbReference type="OrthoDB" id="3322489at2"/>
<comment type="caution">
    <text evidence="1">The sequence shown here is derived from an EMBL/GenBank/DDBJ whole genome shotgun (WGS) entry which is preliminary data.</text>
</comment>
<name>A0A443Z5L1_9GAMM</name>
<evidence type="ECO:0000313" key="2">
    <source>
        <dbReference type="Proteomes" id="UP000288789"/>
    </source>
</evidence>
<dbReference type="EMBL" id="RSFE01000002">
    <property type="protein sequence ID" value="RWU12032.1"/>
    <property type="molecule type" value="Genomic_DNA"/>
</dbReference>
<gene>
    <name evidence="1" type="ORF">EGC76_02225</name>
</gene>
<evidence type="ECO:0008006" key="3">
    <source>
        <dbReference type="Google" id="ProtNLM"/>
    </source>
</evidence>
<protein>
    <recommendedName>
        <fullName evidence="3">DUF4276 family protein</fullName>
    </recommendedName>
</protein>
<proteinExistence type="predicted"/>
<organism evidence="1 2">
    <name type="scientific">Pseudidiomarina gelatinasegens</name>
    <dbReference type="NCBI Taxonomy" id="2487740"/>
    <lineage>
        <taxon>Bacteria</taxon>
        <taxon>Pseudomonadati</taxon>
        <taxon>Pseudomonadota</taxon>
        <taxon>Gammaproteobacteria</taxon>
        <taxon>Alteromonadales</taxon>
        <taxon>Idiomarinaceae</taxon>
        <taxon>Pseudidiomarina</taxon>
    </lineage>
</organism>
<reference evidence="1 2" key="1">
    <citation type="submission" date="2018-12" db="EMBL/GenBank/DDBJ databases">
        <authorList>
            <person name="Li A."/>
            <person name="Zhang M."/>
            <person name="Zhu H."/>
        </authorList>
    </citation>
    <scope>NUCLEOTIDE SEQUENCE [LARGE SCALE GENOMIC DNA]</scope>
    <source>
        <strain evidence="1 2">R04H25</strain>
    </source>
</reference>
<evidence type="ECO:0000313" key="1">
    <source>
        <dbReference type="EMBL" id="RWU12032.1"/>
    </source>
</evidence>
<dbReference type="Proteomes" id="UP000288789">
    <property type="component" value="Unassembled WGS sequence"/>
</dbReference>
<keyword evidence="2" id="KW-1185">Reference proteome</keyword>
<dbReference type="RefSeq" id="WP_128351400.1">
    <property type="nucleotide sequence ID" value="NZ_RSFE01000002.1"/>
</dbReference>
<accession>A0A443Z5L1</accession>